<dbReference type="Pfam" id="PF01827">
    <property type="entry name" value="FTH"/>
    <property type="match status" value="1"/>
</dbReference>
<dbReference type="InterPro" id="IPR002900">
    <property type="entry name" value="DUF38/FTH_CAE_spp"/>
</dbReference>
<accession>G0NGH3</accession>
<dbReference type="PANTHER" id="PTHR23015">
    <property type="entry name" value="UNCHARACTERIZED C.ELEGANS PROTEIN"/>
    <property type="match status" value="1"/>
</dbReference>
<evidence type="ECO:0000259" key="1">
    <source>
        <dbReference type="Pfam" id="PF01827"/>
    </source>
</evidence>
<feature type="domain" description="DUF38" evidence="1">
    <location>
        <begin position="5"/>
        <end position="122"/>
    </location>
</feature>
<protein>
    <recommendedName>
        <fullName evidence="1">DUF38 domain-containing protein</fullName>
    </recommendedName>
</protein>
<name>G0NGH3_CAEBE</name>
<organism evidence="3">
    <name type="scientific">Caenorhabditis brenneri</name>
    <name type="common">Nematode worm</name>
    <dbReference type="NCBI Taxonomy" id="135651"/>
    <lineage>
        <taxon>Eukaryota</taxon>
        <taxon>Metazoa</taxon>
        <taxon>Ecdysozoa</taxon>
        <taxon>Nematoda</taxon>
        <taxon>Chromadorea</taxon>
        <taxon>Rhabditida</taxon>
        <taxon>Rhabditina</taxon>
        <taxon>Rhabditomorpha</taxon>
        <taxon>Rhabditoidea</taxon>
        <taxon>Rhabditidae</taxon>
        <taxon>Peloderinae</taxon>
        <taxon>Caenorhabditis</taxon>
    </lineage>
</organism>
<dbReference type="Proteomes" id="UP000008068">
    <property type="component" value="Unassembled WGS sequence"/>
</dbReference>
<dbReference type="HOGENOM" id="CLU_1397454_0_0_1"/>
<reference evidence="3" key="1">
    <citation type="submission" date="2011-07" db="EMBL/GenBank/DDBJ databases">
        <authorList>
            <consortium name="Caenorhabditis brenneri Sequencing and Analysis Consortium"/>
            <person name="Wilson R.K."/>
        </authorList>
    </citation>
    <scope>NUCLEOTIDE SEQUENCE [LARGE SCALE GENOMIC DNA]</scope>
    <source>
        <strain evidence="3">PB2801</strain>
    </source>
</reference>
<sequence>MVTGHKIRVKKLRIEAESVDLAIDLIPIFDANILESIDFGDSKIKEATMEKLFEMDQWKNATELKLREFPVEWFPMENLIHCKKFEITNQEYTDDFIYDIFYKIRDILFKSPTLEYCAFTIDYEMDDVPGEHWEWLLERAMDDFYGAIRRVMREHAAYNIRNSRYNIEGTNDYFEISCSQTGENIIKLEIKRVRN</sequence>
<dbReference type="AlphaFoldDB" id="G0NGH3"/>
<dbReference type="PANTHER" id="PTHR23015:SF4">
    <property type="entry name" value="DUF38 DOMAIN-CONTAINING PROTEIN-RELATED"/>
    <property type="match status" value="1"/>
</dbReference>
<dbReference type="InParanoid" id="G0NGH3"/>
<evidence type="ECO:0000313" key="2">
    <source>
        <dbReference type="EMBL" id="EGT60037.1"/>
    </source>
</evidence>
<dbReference type="GO" id="GO:0045087">
    <property type="term" value="P:innate immune response"/>
    <property type="evidence" value="ECO:0007669"/>
    <property type="project" value="TreeGrafter"/>
</dbReference>
<proteinExistence type="predicted"/>
<dbReference type="EMBL" id="GL379880">
    <property type="protein sequence ID" value="EGT60037.1"/>
    <property type="molecule type" value="Genomic_DNA"/>
</dbReference>
<dbReference type="FunCoup" id="G0NGH3">
    <property type="interactions" value="1514"/>
</dbReference>
<keyword evidence="3" id="KW-1185">Reference proteome</keyword>
<evidence type="ECO:0000313" key="3">
    <source>
        <dbReference type="Proteomes" id="UP000008068"/>
    </source>
</evidence>
<dbReference type="InterPro" id="IPR040161">
    <property type="entry name" value="FB224"/>
</dbReference>
<gene>
    <name evidence="2" type="ORF">CAEBREN_15264</name>
</gene>